<sequence length="308" mass="35958">MSIRELPVELKKFAKEELGEDDNHLIEDVNYIIDWVSKQPHLCIREDPQWIASFLRGCKHSLERTKEKLDAYYTIKTHLPELFQDRDPKQSKIQKSLEFGNYLPLPITAKPDGPRVVFIRGSIFDFKKFGFQGLLKIFFMIMDISLLDDDWLNVAGQDTVIDLSGSRLEHASYITPALIKKAVTCFQDAYPIKNKSLHFVNPPPTFETFFILIKRFTNEKLRNRVMLHREMDKVFDYIPKRVFPSDYGGDAPSIAILTKEWKKKVIEKQEWFIEDSQYRVTESKRPGKPITGLDLFGLEGSFKQLDFD</sequence>
<name>A0A8J2HLG5_COTCN</name>
<proteinExistence type="predicted"/>
<dbReference type="SUPFAM" id="SSF52087">
    <property type="entry name" value="CRAL/TRIO domain"/>
    <property type="match status" value="1"/>
</dbReference>
<evidence type="ECO:0000313" key="2">
    <source>
        <dbReference type="EMBL" id="CAG5107354.1"/>
    </source>
</evidence>
<accession>A0A8J2HLG5</accession>
<dbReference type="SMART" id="SM00516">
    <property type="entry name" value="SEC14"/>
    <property type="match status" value="1"/>
</dbReference>
<gene>
    <name evidence="2" type="ORF">HICCMSTLAB_LOCUS12707</name>
</gene>
<protein>
    <submittedName>
        <fullName evidence="2">Similar to pinta: Retinol-binding protein pinta (Drosophila melanogaster)</fullName>
    </submittedName>
</protein>
<evidence type="ECO:0000259" key="1">
    <source>
        <dbReference type="PROSITE" id="PS50191"/>
    </source>
</evidence>
<dbReference type="AlphaFoldDB" id="A0A8J2HLG5"/>
<keyword evidence="3" id="KW-1185">Reference proteome</keyword>
<feature type="domain" description="CRAL-TRIO" evidence="1">
    <location>
        <begin position="90"/>
        <end position="255"/>
    </location>
</feature>
<dbReference type="PROSITE" id="PS50191">
    <property type="entry name" value="CRAL_TRIO"/>
    <property type="match status" value="1"/>
</dbReference>
<comment type="caution">
    <text evidence="2">The sequence shown here is derived from an EMBL/GenBank/DDBJ whole genome shotgun (WGS) entry which is preliminary data.</text>
</comment>
<organism evidence="2 3">
    <name type="scientific">Cotesia congregata</name>
    <name type="common">Parasitoid wasp</name>
    <name type="synonym">Apanteles congregatus</name>
    <dbReference type="NCBI Taxonomy" id="51543"/>
    <lineage>
        <taxon>Eukaryota</taxon>
        <taxon>Metazoa</taxon>
        <taxon>Ecdysozoa</taxon>
        <taxon>Arthropoda</taxon>
        <taxon>Hexapoda</taxon>
        <taxon>Insecta</taxon>
        <taxon>Pterygota</taxon>
        <taxon>Neoptera</taxon>
        <taxon>Endopterygota</taxon>
        <taxon>Hymenoptera</taxon>
        <taxon>Apocrita</taxon>
        <taxon>Ichneumonoidea</taxon>
        <taxon>Braconidae</taxon>
        <taxon>Microgastrinae</taxon>
        <taxon>Cotesia</taxon>
    </lineage>
</organism>
<dbReference type="Gene3D" id="3.40.525.10">
    <property type="entry name" value="CRAL-TRIO lipid binding domain"/>
    <property type="match status" value="1"/>
</dbReference>
<dbReference type="Pfam" id="PF00650">
    <property type="entry name" value="CRAL_TRIO"/>
    <property type="match status" value="1"/>
</dbReference>
<dbReference type="InterPro" id="IPR036273">
    <property type="entry name" value="CRAL/TRIO_N_dom_sf"/>
</dbReference>
<dbReference type="PANTHER" id="PTHR10174">
    <property type="entry name" value="ALPHA-TOCOPHEROL TRANSFER PROTEIN-RELATED"/>
    <property type="match status" value="1"/>
</dbReference>
<dbReference type="GO" id="GO:0016020">
    <property type="term" value="C:membrane"/>
    <property type="evidence" value="ECO:0007669"/>
    <property type="project" value="TreeGrafter"/>
</dbReference>
<dbReference type="InterPro" id="IPR036865">
    <property type="entry name" value="CRAL-TRIO_dom_sf"/>
</dbReference>
<dbReference type="PRINTS" id="PR00180">
    <property type="entry name" value="CRETINALDHBP"/>
</dbReference>
<dbReference type="OrthoDB" id="6682367at2759"/>
<dbReference type="EMBL" id="CAJNRD030001124">
    <property type="protein sequence ID" value="CAG5107354.1"/>
    <property type="molecule type" value="Genomic_DNA"/>
</dbReference>
<evidence type="ECO:0000313" key="3">
    <source>
        <dbReference type="Proteomes" id="UP000786811"/>
    </source>
</evidence>
<dbReference type="Proteomes" id="UP000786811">
    <property type="component" value="Unassembled WGS sequence"/>
</dbReference>
<dbReference type="PANTHER" id="PTHR10174:SF224">
    <property type="entry name" value="RETINOL-BINDING PROTEIN PINTA"/>
    <property type="match status" value="1"/>
</dbReference>
<reference evidence="2" key="1">
    <citation type="submission" date="2021-04" db="EMBL/GenBank/DDBJ databases">
        <authorList>
            <person name="Chebbi M.A.C M."/>
        </authorList>
    </citation>
    <scope>NUCLEOTIDE SEQUENCE</scope>
</reference>
<dbReference type="InterPro" id="IPR001251">
    <property type="entry name" value="CRAL-TRIO_dom"/>
</dbReference>
<dbReference type="Gene3D" id="1.20.5.1200">
    <property type="entry name" value="Alpha-tocopherol transfer"/>
    <property type="match status" value="1"/>
</dbReference>
<dbReference type="Gene3D" id="1.10.8.20">
    <property type="entry name" value="N-terminal domain of phosphatidylinositol transfer protein sec14p"/>
    <property type="match status" value="1"/>
</dbReference>
<dbReference type="SUPFAM" id="SSF46938">
    <property type="entry name" value="CRAL/TRIO N-terminal domain"/>
    <property type="match status" value="1"/>
</dbReference>
<dbReference type="GO" id="GO:1902936">
    <property type="term" value="F:phosphatidylinositol bisphosphate binding"/>
    <property type="evidence" value="ECO:0007669"/>
    <property type="project" value="TreeGrafter"/>
</dbReference>
<dbReference type="CDD" id="cd00170">
    <property type="entry name" value="SEC14"/>
    <property type="match status" value="1"/>
</dbReference>